<dbReference type="HAMAP" id="MF_00150">
    <property type="entry name" value="ArgC_type1"/>
    <property type="match status" value="1"/>
</dbReference>
<reference evidence="10 11" key="1">
    <citation type="submission" date="2016-02" db="EMBL/GenBank/DDBJ databases">
        <title>Draft Genome for Tepidibacillus decaturensis nov. sp. Strain Z9, an Anaerobic, Moderately Thermophilic and Heterotrophic Bacterium from Deep Subsurface of the Illinois Basin, USA.</title>
        <authorList>
            <person name="Dong Y."/>
            <person name="Chang J.Y."/>
            <person name="Sanford R."/>
            <person name="Fouke B.W."/>
        </authorList>
    </citation>
    <scope>NUCLEOTIDE SEQUENCE [LARGE SCALE GENOMIC DNA]</scope>
    <source>
        <strain evidence="10 11">Z9</strain>
    </source>
</reference>
<dbReference type="NCBIfam" id="TIGR01850">
    <property type="entry name" value="argC"/>
    <property type="match status" value="1"/>
</dbReference>
<dbReference type="InterPro" id="IPR000706">
    <property type="entry name" value="AGPR_type-1"/>
</dbReference>
<dbReference type="GO" id="GO:0006526">
    <property type="term" value="P:L-arginine biosynthetic process"/>
    <property type="evidence" value="ECO:0007669"/>
    <property type="project" value="UniProtKB-UniRule"/>
</dbReference>
<dbReference type="PROSITE" id="PS01224">
    <property type="entry name" value="ARGC"/>
    <property type="match status" value="1"/>
</dbReference>
<dbReference type="CDD" id="cd17895">
    <property type="entry name" value="AGPR_1_N"/>
    <property type="match status" value="1"/>
</dbReference>
<evidence type="ECO:0000256" key="4">
    <source>
        <dbReference type="ARBA" id="ARBA00022857"/>
    </source>
</evidence>
<dbReference type="InterPro" id="IPR000534">
    <property type="entry name" value="Semialdehyde_DH_NAD-bd"/>
</dbReference>
<dbReference type="GO" id="GO:0003942">
    <property type="term" value="F:N-acetyl-gamma-glutamyl-phosphate reductase activity"/>
    <property type="evidence" value="ECO:0007669"/>
    <property type="project" value="UniProtKB-UniRule"/>
</dbReference>
<protein>
    <recommendedName>
        <fullName evidence="7">N-acetyl-gamma-glutamyl-phosphate reductase</fullName>
        <shortName evidence="7">AGPR</shortName>
        <ecNumber evidence="7">1.2.1.38</ecNumber>
    </recommendedName>
    <alternativeName>
        <fullName evidence="7">N-acetyl-glutamate semialdehyde dehydrogenase</fullName>
        <shortName evidence="7">NAGSA dehydrogenase</shortName>
    </alternativeName>
</protein>
<evidence type="ECO:0000256" key="1">
    <source>
        <dbReference type="ARBA" id="ARBA00004862"/>
    </source>
</evidence>
<comment type="catalytic activity">
    <reaction evidence="6 7">
        <text>N-acetyl-L-glutamate 5-semialdehyde + phosphate + NADP(+) = N-acetyl-L-glutamyl 5-phosphate + NADPH + H(+)</text>
        <dbReference type="Rhea" id="RHEA:21588"/>
        <dbReference type="ChEBI" id="CHEBI:15378"/>
        <dbReference type="ChEBI" id="CHEBI:29123"/>
        <dbReference type="ChEBI" id="CHEBI:43474"/>
        <dbReference type="ChEBI" id="CHEBI:57783"/>
        <dbReference type="ChEBI" id="CHEBI:57936"/>
        <dbReference type="ChEBI" id="CHEBI:58349"/>
        <dbReference type="EC" id="1.2.1.38"/>
    </reaction>
</comment>
<comment type="pathway">
    <text evidence="1 7">Amino-acid biosynthesis; L-arginine biosynthesis; N(2)-acetyl-L-ornithine from L-glutamate: step 3/4.</text>
</comment>
<dbReference type="SUPFAM" id="SSF55347">
    <property type="entry name" value="Glyceraldehyde-3-phosphate dehydrogenase-like, C-terminal domain"/>
    <property type="match status" value="1"/>
</dbReference>
<evidence type="ECO:0000256" key="3">
    <source>
        <dbReference type="ARBA" id="ARBA00022605"/>
    </source>
</evidence>
<dbReference type="GO" id="GO:0070401">
    <property type="term" value="F:NADP+ binding"/>
    <property type="evidence" value="ECO:0007669"/>
    <property type="project" value="InterPro"/>
</dbReference>
<keyword evidence="7" id="KW-0963">Cytoplasm</keyword>
<sequence length="353" mass="40003">MDELNVIVVGASGYSGIELIRILLQHPKVNIHHLFVHSQEGESIDRIYPHLRQLLESPIEKLSDLTIEKIVELKKENEVVFLATPSGVSKELGPQFLEAGFKVIDLSGDFRLKEPIQYELWYHLEAVDSSLLQQAVYGLSEVFPKEIKEANYIANPGCYATSILLALAPLYRRKLPIKSVIIDAKSGVSGAGRGYSRNTHFSEVNDNFKAYKVGRHQHIPEVEQVLTDLSGHQVTVQMMTHLLPITRGILSTIYLDLEKEYKEEELVQYYVEDYGNQPFIRVRPSGEYPETKQVVGSNYCDIGIFLDQRTKRLILFSAIDNLMKGAAGQAVQNLNLMMGWEQELGLRFVPIYP</sequence>
<dbReference type="SMART" id="SM00859">
    <property type="entry name" value="Semialdhyde_dh"/>
    <property type="match status" value="1"/>
</dbReference>
<dbReference type="Gene3D" id="3.40.50.720">
    <property type="entry name" value="NAD(P)-binding Rossmann-like Domain"/>
    <property type="match status" value="1"/>
</dbReference>
<feature type="domain" description="Semialdehyde dehydrogenase NAD-binding" evidence="9">
    <location>
        <begin position="5"/>
        <end position="150"/>
    </location>
</feature>
<dbReference type="CDD" id="cd23934">
    <property type="entry name" value="AGPR_1_C"/>
    <property type="match status" value="1"/>
</dbReference>
<comment type="subcellular location">
    <subcellularLocation>
        <location evidence="7">Cytoplasm</location>
    </subcellularLocation>
</comment>
<gene>
    <name evidence="7 10" type="primary">argC</name>
    <name evidence="10" type="ORF">U473_10755</name>
</gene>
<evidence type="ECO:0000256" key="2">
    <source>
        <dbReference type="ARBA" id="ARBA00022571"/>
    </source>
</evidence>
<dbReference type="PANTHER" id="PTHR32338:SF10">
    <property type="entry name" value="N-ACETYL-GAMMA-GLUTAMYL-PHOSPHATE REDUCTASE, CHLOROPLASTIC-RELATED"/>
    <property type="match status" value="1"/>
</dbReference>
<dbReference type="InterPro" id="IPR036291">
    <property type="entry name" value="NAD(P)-bd_dom_sf"/>
</dbReference>
<evidence type="ECO:0000313" key="11">
    <source>
        <dbReference type="Proteomes" id="UP000070352"/>
    </source>
</evidence>
<dbReference type="OrthoDB" id="9801289at2"/>
<accession>A0A135L6A9</accession>
<evidence type="ECO:0000256" key="5">
    <source>
        <dbReference type="ARBA" id="ARBA00023002"/>
    </source>
</evidence>
<evidence type="ECO:0000256" key="8">
    <source>
        <dbReference type="PROSITE-ProRule" id="PRU10010"/>
    </source>
</evidence>
<dbReference type="UniPathway" id="UPA00068">
    <property type="reaction ID" value="UER00108"/>
</dbReference>
<dbReference type="STRING" id="1413211.U473_10755"/>
<dbReference type="GO" id="GO:0005737">
    <property type="term" value="C:cytoplasm"/>
    <property type="evidence" value="ECO:0007669"/>
    <property type="project" value="UniProtKB-SubCell"/>
</dbReference>
<dbReference type="PANTHER" id="PTHR32338">
    <property type="entry name" value="N-ACETYL-GAMMA-GLUTAMYL-PHOSPHATE REDUCTASE, CHLOROPLASTIC-RELATED-RELATED"/>
    <property type="match status" value="1"/>
</dbReference>
<dbReference type="AlphaFoldDB" id="A0A135L6A9"/>
<comment type="caution">
    <text evidence="10">The sequence shown here is derived from an EMBL/GenBank/DDBJ whole genome shotgun (WGS) entry which is preliminary data.</text>
</comment>
<dbReference type="Pfam" id="PF01118">
    <property type="entry name" value="Semialdhyde_dh"/>
    <property type="match status" value="1"/>
</dbReference>
<dbReference type="InterPro" id="IPR050085">
    <property type="entry name" value="AGPR"/>
</dbReference>
<evidence type="ECO:0000256" key="7">
    <source>
        <dbReference type="HAMAP-Rule" id="MF_00150"/>
    </source>
</evidence>
<dbReference type="EC" id="1.2.1.38" evidence="7"/>
<keyword evidence="4 7" id="KW-0521">NADP</keyword>
<keyword evidence="11" id="KW-1185">Reference proteome</keyword>
<evidence type="ECO:0000256" key="6">
    <source>
        <dbReference type="ARBA" id="ARBA00050557"/>
    </source>
</evidence>
<dbReference type="SUPFAM" id="SSF51735">
    <property type="entry name" value="NAD(P)-binding Rossmann-fold domains"/>
    <property type="match status" value="1"/>
</dbReference>
<dbReference type="Proteomes" id="UP000070352">
    <property type="component" value="Unassembled WGS sequence"/>
</dbReference>
<dbReference type="InterPro" id="IPR058924">
    <property type="entry name" value="AGPR_dimerisation_dom"/>
</dbReference>
<name>A0A135L6A9_9BACI</name>
<proteinExistence type="inferred from homology"/>
<keyword evidence="5 7" id="KW-0560">Oxidoreductase</keyword>
<comment type="function">
    <text evidence="7">Catalyzes the NADPH-dependent reduction of N-acetyl-5-glutamyl phosphate to yield N-acetyl-L-glutamate 5-semialdehyde.</text>
</comment>
<comment type="similarity">
    <text evidence="7">Belongs to the NAGSA dehydrogenase family. Type 1 subfamily.</text>
</comment>
<keyword evidence="2 7" id="KW-0055">Arginine biosynthesis</keyword>
<evidence type="ECO:0000313" key="10">
    <source>
        <dbReference type="EMBL" id="KXG44437.1"/>
    </source>
</evidence>
<keyword evidence="3 7" id="KW-0028">Amino-acid biosynthesis</keyword>
<dbReference type="EMBL" id="LSKU01000001">
    <property type="protein sequence ID" value="KXG44437.1"/>
    <property type="molecule type" value="Genomic_DNA"/>
</dbReference>
<dbReference type="InterPro" id="IPR023013">
    <property type="entry name" value="AGPR_AS"/>
</dbReference>
<dbReference type="Pfam" id="PF22698">
    <property type="entry name" value="Semialdhyde_dhC_1"/>
    <property type="match status" value="1"/>
</dbReference>
<dbReference type="RefSeq" id="WP_068726174.1">
    <property type="nucleotide sequence ID" value="NZ_LSKU01000001.1"/>
</dbReference>
<evidence type="ECO:0000259" key="9">
    <source>
        <dbReference type="SMART" id="SM00859"/>
    </source>
</evidence>
<organism evidence="10 11">
    <name type="scientific">Tepidibacillus decaturensis</name>
    <dbReference type="NCBI Taxonomy" id="1413211"/>
    <lineage>
        <taxon>Bacteria</taxon>
        <taxon>Bacillati</taxon>
        <taxon>Bacillota</taxon>
        <taxon>Bacilli</taxon>
        <taxon>Bacillales</taxon>
        <taxon>Bacillaceae</taxon>
        <taxon>Tepidibacillus</taxon>
    </lineage>
</organism>
<dbReference type="Gene3D" id="3.30.360.10">
    <property type="entry name" value="Dihydrodipicolinate Reductase, domain 2"/>
    <property type="match status" value="1"/>
</dbReference>
<feature type="active site" evidence="7 8">
    <location>
        <position position="158"/>
    </location>
</feature>
<dbReference type="FunFam" id="3.30.360.10:FF:000014">
    <property type="entry name" value="N-acetyl-gamma-glutamyl-phosphate reductase"/>
    <property type="match status" value="1"/>
</dbReference>
<dbReference type="GO" id="GO:0051287">
    <property type="term" value="F:NAD binding"/>
    <property type="evidence" value="ECO:0007669"/>
    <property type="project" value="InterPro"/>
</dbReference>